<proteinExistence type="predicted"/>
<gene>
    <name evidence="2" type="ORF">SAMN04488056_11773</name>
</gene>
<dbReference type="STRING" id="655353.SAMN04488056_11773"/>
<dbReference type="RefSeq" id="WP_244544806.1">
    <property type="nucleotide sequence ID" value="NZ_FOVR01000017.1"/>
</dbReference>
<name>A0A1I5LPH2_9HYPH</name>
<dbReference type="AlphaFoldDB" id="A0A1I5LPH2"/>
<accession>A0A1I5LPH2</accession>
<evidence type="ECO:0000259" key="1">
    <source>
        <dbReference type="PROSITE" id="PS50056"/>
    </source>
</evidence>
<evidence type="ECO:0000313" key="2">
    <source>
        <dbReference type="EMBL" id="SFO99170.1"/>
    </source>
</evidence>
<dbReference type="InterPro" id="IPR000387">
    <property type="entry name" value="Tyr_Pase_dom"/>
</dbReference>
<sequence>MSYSPENIPNTMPKVRFTKRARKALFRQLVRLRNTIADISPVWLRRFFAPIYDYLEMIFIDHGMFRTPYANRHKVSPNAWRSSQPWPHQVRYYAKDLGIRTILNLRGPRDCGSDRLERKACEAYGIDLRDDLQVRSRGAPSRETILGLKSYFESLSYPILLHCKAGADRASLVSALYLILKEDVPVDEARAQLSMRYGHFKQAKTGILDYFFEEYLSYSATHDISFLEWVDTVYDEDALEASFKSDRWSNLIVDKLLRRE</sequence>
<dbReference type="PROSITE" id="PS50056">
    <property type="entry name" value="TYR_PHOSPHATASE_2"/>
    <property type="match status" value="1"/>
</dbReference>
<dbReference type="EMBL" id="FOVR01000017">
    <property type="protein sequence ID" value="SFO99170.1"/>
    <property type="molecule type" value="Genomic_DNA"/>
</dbReference>
<feature type="domain" description="Tyrosine specific protein phosphatases" evidence="1">
    <location>
        <begin position="142"/>
        <end position="208"/>
    </location>
</feature>
<dbReference type="InterPro" id="IPR029021">
    <property type="entry name" value="Prot-tyrosine_phosphatase-like"/>
</dbReference>
<protein>
    <recommendedName>
        <fullName evidence="1">Tyrosine specific protein phosphatases domain-containing protein</fullName>
    </recommendedName>
</protein>
<dbReference type="Proteomes" id="UP000199236">
    <property type="component" value="Unassembled WGS sequence"/>
</dbReference>
<organism evidence="2 3">
    <name type="scientific">Cohaesibacter marisflavi</name>
    <dbReference type="NCBI Taxonomy" id="655353"/>
    <lineage>
        <taxon>Bacteria</taxon>
        <taxon>Pseudomonadati</taxon>
        <taxon>Pseudomonadota</taxon>
        <taxon>Alphaproteobacteria</taxon>
        <taxon>Hyphomicrobiales</taxon>
        <taxon>Cohaesibacteraceae</taxon>
    </lineage>
</organism>
<evidence type="ECO:0000313" key="3">
    <source>
        <dbReference type="Proteomes" id="UP000199236"/>
    </source>
</evidence>
<keyword evidence="3" id="KW-1185">Reference proteome</keyword>
<reference evidence="2 3" key="1">
    <citation type="submission" date="2016-10" db="EMBL/GenBank/DDBJ databases">
        <authorList>
            <person name="de Groot N.N."/>
        </authorList>
    </citation>
    <scope>NUCLEOTIDE SEQUENCE [LARGE SCALE GENOMIC DNA]</scope>
    <source>
        <strain evidence="2 3">CGMCC 1.9157</strain>
    </source>
</reference>
<dbReference type="Gene3D" id="3.90.190.10">
    <property type="entry name" value="Protein tyrosine phosphatase superfamily"/>
    <property type="match status" value="1"/>
</dbReference>
<dbReference type="SUPFAM" id="SSF52799">
    <property type="entry name" value="(Phosphotyrosine protein) phosphatases II"/>
    <property type="match status" value="1"/>
</dbReference>